<accession>A0A2P2Q069</accession>
<sequence>MGKAIEEQGIY</sequence>
<evidence type="ECO:0000313" key="1">
    <source>
        <dbReference type="EMBL" id="MBX60400.1"/>
    </source>
</evidence>
<dbReference type="EMBL" id="GGEC01079916">
    <property type="protein sequence ID" value="MBX60400.1"/>
    <property type="molecule type" value="Transcribed_RNA"/>
</dbReference>
<proteinExistence type="predicted"/>
<protein>
    <submittedName>
        <fullName evidence="1">Uncharacterized protein</fullName>
    </submittedName>
</protein>
<name>A0A2P2Q069_RHIMU</name>
<organism evidence="1">
    <name type="scientific">Rhizophora mucronata</name>
    <name type="common">Asiatic mangrove</name>
    <dbReference type="NCBI Taxonomy" id="61149"/>
    <lineage>
        <taxon>Eukaryota</taxon>
        <taxon>Viridiplantae</taxon>
        <taxon>Streptophyta</taxon>
        <taxon>Embryophyta</taxon>
        <taxon>Tracheophyta</taxon>
        <taxon>Spermatophyta</taxon>
        <taxon>Magnoliopsida</taxon>
        <taxon>eudicotyledons</taxon>
        <taxon>Gunneridae</taxon>
        <taxon>Pentapetalae</taxon>
        <taxon>rosids</taxon>
        <taxon>fabids</taxon>
        <taxon>Malpighiales</taxon>
        <taxon>Rhizophoraceae</taxon>
        <taxon>Rhizophora</taxon>
    </lineage>
</organism>
<reference evidence="1" key="1">
    <citation type="submission" date="2018-02" db="EMBL/GenBank/DDBJ databases">
        <title>Rhizophora mucronata_Transcriptome.</title>
        <authorList>
            <person name="Meera S.P."/>
            <person name="Sreeshan A."/>
            <person name="Augustine A."/>
        </authorList>
    </citation>
    <scope>NUCLEOTIDE SEQUENCE</scope>
    <source>
        <tissue evidence="1">Leaf</tissue>
    </source>
</reference>